<proteinExistence type="predicted"/>
<organism evidence="1">
    <name type="scientific">Pseudidiomarina aestuarii</name>
    <dbReference type="NCBI Taxonomy" id="624146"/>
    <lineage>
        <taxon>Bacteria</taxon>
        <taxon>Pseudomonadati</taxon>
        <taxon>Pseudomonadota</taxon>
        <taxon>Gammaproteobacteria</taxon>
        <taxon>Alteromonadales</taxon>
        <taxon>Idiomarinaceae</taxon>
        <taxon>Pseudidiomarina</taxon>
    </lineage>
</organism>
<dbReference type="EMBL" id="PYVN01000022">
    <property type="protein sequence ID" value="PTB86323.1"/>
    <property type="molecule type" value="Genomic_DNA"/>
</dbReference>
<name>A0A2T4CXM6_9GAMM</name>
<protein>
    <submittedName>
        <fullName evidence="1">Uncharacterized protein</fullName>
    </submittedName>
</protein>
<accession>A0A2T4CXM6</accession>
<comment type="caution">
    <text evidence="1">The sequence shown here is derived from an EMBL/GenBank/DDBJ whole genome shotgun (WGS) entry which is preliminary data.</text>
</comment>
<dbReference type="AlphaFoldDB" id="A0A2T4CXM6"/>
<gene>
    <name evidence="1" type="ORF">C9940_02825</name>
</gene>
<reference evidence="1" key="1">
    <citation type="submission" date="2018-03" db="EMBL/GenBank/DDBJ databases">
        <title>Cross-interface Injection: A General Nanoliter Liquid Handling Method Applied to Single Cells Genome Amplification Automated Nanoliter Liquid Handling Applied to Single Cell Multiple Displacement Amplification.</title>
        <authorList>
            <person name="Yun J."/>
            <person name="Xu P."/>
            <person name="Xu J."/>
            <person name="Dai X."/>
            <person name="Wang Y."/>
            <person name="Zheng X."/>
            <person name="Cao C."/>
            <person name="Yi Q."/>
            <person name="Zhu Y."/>
            <person name="Wang L."/>
            <person name="Dong Z."/>
            <person name="Huang Y."/>
            <person name="Huang L."/>
            <person name="Du W."/>
        </authorList>
    </citation>
    <scope>NUCLEOTIDE SEQUENCE [LARGE SCALE GENOMIC DNA]</scope>
    <source>
        <strain evidence="1">Z-D3-2</strain>
    </source>
</reference>
<sequence>MEQGDSMSNMDHADMPDCCNDAATAAKTGESCKADQDCSISNVVLFFSVPSWNFVSTDRLLARASIPFVPTLAPTDLWRPPTLS</sequence>
<evidence type="ECO:0000313" key="1">
    <source>
        <dbReference type="EMBL" id="PTB86323.1"/>
    </source>
</evidence>